<evidence type="ECO:0000313" key="2">
    <source>
        <dbReference type="EMBL" id="SFD99794.1"/>
    </source>
</evidence>
<gene>
    <name evidence="2" type="ORF">SAMN05216238_10710</name>
</gene>
<evidence type="ECO:0000313" key="3">
    <source>
        <dbReference type="Proteomes" id="UP000199474"/>
    </source>
</evidence>
<dbReference type="OrthoDB" id="2691639at2"/>
<dbReference type="AlphaFoldDB" id="A0A1I1WX75"/>
<dbReference type="InterPro" id="IPR027393">
    <property type="entry name" value="Virus_scaffolding_prot_C"/>
</dbReference>
<accession>A0A1I1WX75</accession>
<dbReference type="Gene3D" id="4.10.810.10">
    <property type="entry name" value="Virus Scaffolding Protein, Chain A"/>
    <property type="match status" value="1"/>
</dbReference>
<proteinExistence type="predicted"/>
<evidence type="ECO:0000259" key="1">
    <source>
        <dbReference type="SMART" id="SM00914"/>
    </source>
</evidence>
<dbReference type="EMBL" id="FOMR01000007">
    <property type="protein sequence ID" value="SFD99794.1"/>
    <property type="molecule type" value="Genomic_DNA"/>
</dbReference>
<name>A0A1I1WX75_9BACI</name>
<dbReference type="Pfam" id="PF08858">
    <property type="entry name" value="IDEAL"/>
    <property type="match status" value="1"/>
</dbReference>
<reference evidence="3" key="1">
    <citation type="submission" date="2016-10" db="EMBL/GenBank/DDBJ databases">
        <authorList>
            <person name="Varghese N."/>
            <person name="Submissions S."/>
        </authorList>
    </citation>
    <scope>NUCLEOTIDE SEQUENCE [LARGE SCALE GENOMIC DNA]</scope>
    <source>
        <strain evidence="3">DSM 22530</strain>
    </source>
</reference>
<dbReference type="Proteomes" id="UP000199474">
    <property type="component" value="Unassembled WGS sequence"/>
</dbReference>
<dbReference type="STRING" id="640948.SAMN05216238_10710"/>
<dbReference type="InterPro" id="IPR014957">
    <property type="entry name" value="IDEAL_dom"/>
</dbReference>
<dbReference type="SMART" id="SM00914">
    <property type="entry name" value="IDEAL"/>
    <property type="match status" value="1"/>
</dbReference>
<feature type="domain" description="IDEAL" evidence="1">
    <location>
        <begin position="35"/>
        <end position="71"/>
    </location>
</feature>
<keyword evidence="3" id="KW-1185">Reference proteome</keyword>
<sequence length="77" mass="9235">MKKQKIVYQLYRYAGKAINAKREVPFEMKLSAQLILDELCFSWNKEKLESAINDAIDTNDKEKFDALSKEYRHYVWE</sequence>
<protein>
    <submittedName>
        <fullName evidence="2">IDEAL domain-containing protein</fullName>
    </submittedName>
</protein>
<dbReference type="RefSeq" id="WP_090085095.1">
    <property type="nucleotide sequence ID" value="NZ_FOMR01000007.1"/>
</dbReference>
<organism evidence="2 3">
    <name type="scientific">Lentibacillus persicus</name>
    <dbReference type="NCBI Taxonomy" id="640948"/>
    <lineage>
        <taxon>Bacteria</taxon>
        <taxon>Bacillati</taxon>
        <taxon>Bacillota</taxon>
        <taxon>Bacilli</taxon>
        <taxon>Bacillales</taxon>
        <taxon>Bacillaceae</taxon>
        <taxon>Lentibacillus</taxon>
    </lineage>
</organism>